<feature type="domain" description="DUF4143" evidence="2">
    <location>
        <begin position="214"/>
        <end position="367"/>
    </location>
</feature>
<comment type="caution">
    <text evidence="3">The sequence shown here is derived from an EMBL/GenBank/DDBJ whole genome shotgun (WGS) entry which is preliminary data.</text>
</comment>
<protein>
    <recommendedName>
        <fullName evidence="5">ATP-binding protein</fullName>
    </recommendedName>
</protein>
<dbReference type="Pfam" id="PF13173">
    <property type="entry name" value="AAA_14"/>
    <property type="match status" value="1"/>
</dbReference>
<evidence type="ECO:0000259" key="2">
    <source>
        <dbReference type="Pfam" id="PF13635"/>
    </source>
</evidence>
<evidence type="ECO:0008006" key="5">
    <source>
        <dbReference type="Google" id="ProtNLM"/>
    </source>
</evidence>
<evidence type="ECO:0000259" key="1">
    <source>
        <dbReference type="Pfam" id="PF13173"/>
    </source>
</evidence>
<evidence type="ECO:0000313" key="4">
    <source>
        <dbReference type="Proteomes" id="UP001138768"/>
    </source>
</evidence>
<dbReference type="InterPro" id="IPR027417">
    <property type="entry name" value="P-loop_NTPase"/>
</dbReference>
<accession>A0A9X0W5I4</accession>
<dbReference type="EMBL" id="NRRY01000003">
    <property type="protein sequence ID" value="MBK1617382.1"/>
    <property type="molecule type" value="Genomic_DNA"/>
</dbReference>
<organism evidence="3 4">
    <name type="scientific">Lamprobacter modestohalophilus</name>
    <dbReference type="NCBI Taxonomy" id="1064514"/>
    <lineage>
        <taxon>Bacteria</taxon>
        <taxon>Pseudomonadati</taxon>
        <taxon>Pseudomonadota</taxon>
        <taxon>Gammaproteobacteria</taxon>
        <taxon>Chromatiales</taxon>
        <taxon>Chromatiaceae</taxon>
        <taxon>Lamprobacter</taxon>
    </lineage>
</organism>
<dbReference type="PANTHER" id="PTHR43566">
    <property type="entry name" value="CONSERVED PROTEIN"/>
    <property type="match status" value="1"/>
</dbReference>
<dbReference type="InterPro" id="IPR041682">
    <property type="entry name" value="AAA_14"/>
</dbReference>
<dbReference type="InterPro" id="IPR025420">
    <property type="entry name" value="DUF4143"/>
</dbReference>
<name>A0A9X0W5I4_9GAMM</name>
<keyword evidence="4" id="KW-1185">Reference proteome</keyword>
<sequence length="419" mass="47703">MREHLQVKRWAEQVLPAADLRGLVLLTGARQTGKTTSVRRLYADLAYYNLDAIEYRDQLSAVSSFAWGKTVGKAVLDEVQKAPELLDKVKFAYDDGRLDFSALLGSAQILLLKNIKESLAGRVFLYELFPLMLSELVADEQSELSEPLLARLLASDRPLDCLREEPVVLFGYIAERYQQAQCHLWKWGGMPGLLALDESMRQRWLKSYEITYLERDLGDLARLDDLKPFRRFQKLAALRSGQMLSFSELARDAGVAVETARRYMEYLRLSYQAFLLQPYAENITSQVVKTPKVFWMDCGLLRSLIGRSTDAPMDGHFFETYVAAELIKWLRTLQSDTQLFYYRTRSGLEVDFLLQTMTGFLGLEVKSRKTVSATDLGGMKRLAAKLGERWLGGLVVYCGDQLGEIEPGYWAVPSHRLFG</sequence>
<dbReference type="Proteomes" id="UP001138768">
    <property type="component" value="Unassembled WGS sequence"/>
</dbReference>
<gene>
    <name evidence="3" type="ORF">CKO42_02710</name>
</gene>
<dbReference type="Pfam" id="PF13635">
    <property type="entry name" value="DUF4143"/>
    <property type="match status" value="1"/>
</dbReference>
<dbReference type="RefSeq" id="WP_200238299.1">
    <property type="nucleotide sequence ID" value="NZ_NRRY01000003.1"/>
</dbReference>
<proteinExistence type="predicted"/>
<evidence type="ECO:0000313" key="3">
    <source>
        <dbReference type="EMBL" id="MBK1617382.1"/>
    </source>
</evidence>
<reference evidence="3 4" key="1">
    <citation type="journal article" date="2020" name="Microorganisms">
        <title>Osmotic Adaptation and Compatible Solute Biosynthesis of Phototrophic Bacteria as Revealed from Genome Analyses.</title>
        <authorList>
            <person name="Imhoff J.F."/>
            <person name="Rahn T."/>
            <person name="Kunzel S."/>
            <person name="Keller A."/>
            <person name="Neulinger S.C."/>
        </authorList>
    </citation>
    <scope>NUCLEOTIDE SEQUENCE [LARGE SCALE GENOMIC DNA]</scope>
    <source>
        <strain evidence="3 4">DSM 25653</strain>
    </source>
</reference>
<feature type="domain" description="AAA" evidence="1">
    <location>
        <begin position="22"/>
        <end position="136"/>
    </location>
</feature>
<dbReference type="AlphaFoldDB" id="A0A9X0W5I4"/>
<dbReference type="SUPFAM" id="SSF52540">
    <property type="entry name" value="P-loop containing nucleoside triphosphate hydrolases"/>
    <property type="match status" value="1"/>
</dbReference>
<dbReference type="PANTHER" id="PTHR43566:SF2">
    <property type="entry name" value="DUF4143 DOMAIN-CONTAINING PROTEIN"/>
    <property type="match status" value="1"/>
</dbReference>